<proteinExistence type="predicted"/>
<protein>
    <submittedName>
        <fullName evidence="2">Uncharacterized protein</fullName>
    </submittedName>
</protein>
<evidence type="ECO:0000313" key="3">
    <source>
        <dbReference type="Proteomes" id="UP000738349"/>
    </source>
</evidence>
<evidence type="ECO:0000256" key="1">
    <source>
        <dbReference type="SAM" id="Phobius"/>
    </source>
</evidence>
<gene>
    <name evidence="2" type="ORF">EDB81DRAFT_768492</name>
</gene>
<feature type="transmembrane region" description="Helical" evidence="1">
    <location>
        <begin position="31"/>
        <end position="50"/>
    </location>
</feature>
<dbReference type="Proteomes" id="UP000738349">
    <property type="component" value="Unassembled WGS sequence"/>
</dbReference>
<comment type="caution">
    <text evidence="2">The sequence shown here is derived from an EMBL/GenBank/DDBJ whole genome shotgun (WGS) entry which is preliminary data.</text>
</comment>
<dbReference type="EMBL" id="JAGMUV010000040">
    <property type="protein sequence ID" value="KAH7111572.1"/>
    <property type="molecule type" value="Genomic_DNA"/>
</dbReference>
<keyword evidence="1" id="KW-1133">Transmembrane helix</keyword>
<name>A0A9P9I971_9HYPO</name>
<dbReference type="AlphaFoldDB" id="A0A9P9I971"/>
<evidence type="ECO:0000313" key="2">
    <source>
        <dbReference type="EMBL" id="KAH7111572.1"/>
    </source>
</evidence>
<keyword evidence="1" id="KW-0812">Transmembrane</keyword>
<keyword evidence="1" id="KW-0472">Membrane</keyword>
<organism evidence="2 3">
    <name type="scientific">Dactylonectria macrodidyma</name>
    <dbReference type="NCBI Taxonomy" id="307937"/>
    <lineage>
        <taxon>Eukaryota</taxon>
        <taxon>Fungi</taxon>
        <taxon>Dikarya</taxon>
        <taxon>Ascomycota</taxon>
        <taxon>Pezizomycotina</taxon>
        <taxon>Sordariomycetes</taxon>
        <taxon>Hypocreomycetidae</taxon>
        <taxon>Hypocreales</taxon>
        <taxon>Nectriaceae</taxon>
        <taxon>Dactylonectria</taxon>
    </lineage>
</organism>
<keyword evidence="3" id="KW-1185">Reference proteome</keyword>
<sequence length="122" mass="13593">MAVAKLTAFGFLLAALPVTMLAVTRVLRLVYVALIVLGLLLGKFSDLLIWKSIFKEDRDFIIDSLLTKYSGPARQPLTRTGRWNSLTARVDSLLRKQATFDVTSLCVTSRKPLGCLDNEYNS</sequence>
<reference evidence="2" key="1">
    <citation type="journal article" date="2021" name="Nat. Commun.">
        <title>Genetic determinants of endophytism in the Arabidopsis root mycobiome.</title>
        <authorList>
            <person name="Mesny F."/>
            <person name="Miyauchi S."/>
            <person name="Thiergart T."/>
            <person name="Pickel B."/>
            <person name="Atanasova L."/>
            <person name="Karlsson M."/>
            <person name="Huettel B."/>
            <person name="Barry K.W."/>
            <person name="Haridas S."/>
            <person name="Chen C."/>
            <person name="Bauer D."/>
            <person name="Andreopoulos W."/>
            <person name="Pangilinan J."/>
            <person name="LaButti K."/>
            <person name="Riley R."/>
            <person name="Lipzen A."/>
            <person name="Clum A."/>
            <person name="Drula E."/>
            <person name="Henrissat B."/>
            <person name="Kohler A."/>
            <person name="Grigoriev I.V."/>
            <person name="Martin F.M."/>
            <person name="Hacquard S."/>
        </authorList>
    </citation>
    <scope>NUCLEOTIDE SEQUENCE</scope>
    <source>
        <strain evidence="2">MPI-CAGE-AT-0147</strain>
    </source>
</reference>
<accession>A0A9P9I971</accession>